<dbReference type="Proteomes" id="UP001055453">
    <property type="component" value="Chromosome"/>
</dbReference>
<dbReference type="InterPro" id="IPR003439">
    <property type="entry name" value="ABC_transporter-like_ATP-bd"/>
</dbReference>
<dbReference type="SUPFAM" id="SSF52540">
    <property type="entry name" value="P-loop containing nucleoside triphosphate hydrolases"/>
    <property type="match status" value="1"/>
</dbReference>
<accession>A0ABM7Z952</accession>
<dbReference type="Pfam" id="PF00664">
    <property type="entry name" value="ABC_membrane"/>
    <property type="match status" value="1"/>
</dbReference>
<dbReference type="Pfam" id="PF00005">
    <property type="entry name" value="ABC_tran"/>
    <property type="match status" value="1"/>
</dbReference>
<comment type="subcellular location">
    <subcellularLocation>
        <location evidence="1">Cell membrane</location>
        <topology evidence="1">Multi-pass membrane protein</topology>
    </subcellularLocation>
</comment>
<keyword evidence="2 7" id="KW-0812">Transmembrane</keyword>
<dbReference type="Gene3D" id="1.20.1560.10">
    <property type="entry name" value="ABC transporter type 1, transmembrane domain"/>
    <property type="match status" value="1"/>
</dbReference>
<proteinExistence type="predicted"/>
<evidence type="ECO:0000313" key="10">
    <source>
        <dbReference type="EMBL" id="BDI19754.1"/>
    </source>
</evidence>
<sequence length="980" mass="107279">MVINQVRIEDLQGQLYSLKGNEPILLDDPQTIWVVQSGSIALFAVTIKNGITEGTRRYLFTSNPEEALFGTASDCIHQHRQLLAVPMGETELLKVDREYFEELVVDGDTKIVALVEGWVEQINTTLSHIATPAIQVQAAGEARFSLIDGQTLQAEPNALTQSGLSQDIAWVQIQQGNVRWMGLEELTLDPASGIFPLSEGIWLQAVGEVQLATQTTSTIRNADILLEGLSQFHTQVLQYINFLEQQETQEELQRLTDRERLNRQVTAEALGELASSLGNQEATFFLEGAPLLVVTGAVGRSLGVKIRPPAKSENLKRVKEPLEAIVRASRLRMRQILLRDNWWSKDCGPLVAYTQEDNRPVALLPVSATRYEIFDPSVGTRHPVDALVASTLAPVAYMFYRSLPNKVLNASDLFRFALKNHGRDILIVFLTGIAATLLGMLTPHATAILIDNAIPDSDRGLLLQVGLGLLVAAFGTAVFRLAQGFALLRVETISDASTQAAVWDRLLNLPVSFFRQYTTGDLQSRVTSISTIRRLLSGTTLITLITGFFSLLNLLLLFYYSWKLALVAVAVAVVIVAVTTLSGMLLVRKVRPLLEIKGNIFGQTVQLINGISKLRVAGAEERGFASWSKNYSRQIKLELSTQNVEDGVALFNTVMPTVTSGILFWFTIQQLQEAQTTGAIGLTIGTFLAFNSAFGTFIKGATDVSNTVTGALQVVPQWKRAQPILETIPEVDLCKADPGKLMGKIAVDHVTFRYRQDGPLILDDVSLYAQPGEFIALVGASGSGKSTIFRLLLGFETPEDGTIYYDGQDLSGLDVEAVRRQLGVVLQNGRIMSASIFDNIASGAQITLDEAWEAARMSGFADDVAAMPMSMHTVISEGGGNLSGGQRQRLLIARALALKPRILLFDEATSALDNRTQAIVSESLDKLQVTRIAIAHRLSTIRNAHRIYVLQAGRVVQQGNFQELAVVDGLFAQLMARQMA</sequence>
<evidence type="ECO:0000313" key="11">
    <source>
        <dbReference type="Proteomes" id="UP001055453"/>
    </source>
</evidence>
<dbReference type="InterPro" id="IPR027417">
    <property type="entry name" value="P-loop_NTPase"/>
</dbReference>
<feature type="transmembrane region" description="Helical" evidence="7">
    <location>
        <begin position="566"/>
        <end position="587"/>
    </location>
</feature>
<gene>
    <name evidence="10" type="ORF">ANSO36C_55560</name>
</gene>
<keyword evidence="11" id="KW-1185">Reference proteome</keyword>
<evidence type="ECO:0000256" key="2">
    <source>
        <dbReference type="ARBA" id="ARBA00022692"/>
    </source>
</evidence>
<dbReference type="PROSITE" id="PS50893">
    <property type="entry name" value="ABC_TRANSPORTER_2"/>
    <property type="match status" value="1"/>
</dbReference>
<evidence type="ECO:0000256" key="3">
    <source>
        <dbReference type="ARBA" id="ARBA00022741"/>
    </source>
</evidence>
<organism evidence="10 11">
    <name type="scientific">Nostoc cf. commune SO-36</name>
    <dbReference type="NCBI Taxonomy" id="449208"/>
    <lineage>
        <taxon>Bacteria</taxon>
        <taxon>Bacillati</taxon>
        <taxon>Cyanobacteriota</taxon>
        <taxon>Cyanophyceae</taxon>
        <taxon>Nostocales</taxon>
        <taxon>Nostocaceae</taxon>
        <taxon>Nostoc</taxon>
    </lineage>
</organism>
<feature type="transmembrane region" description="Helical" evidence="7">
    <location>
        <begin position="462"/>
        <end position="482"/>
    </location>
</feature>
<feature type="domain" description="ABC transmembrane type-1" evidence="9">
    <location>
        <begin position="426"/>
        <end position="713"/>
    </location>
</feature>
<dbReference type="SMART" id="SM00382">
    <property type="entry name" value="AAA"/>
    <property type="match status" value="1"/>
</dbReference>
<feature type="transmembrane region" description="Helical" evidence="7">
    <location>
        <begin position="535"/>
        <end position="560"/>
    </location>
</feature>
<evidence type="ECO:0000256" key="7">
    <source>
        <dbReference type="SAM" id="Phobius"/>
    </source>
</evidence>
<feature type="transmembrane region" description="Helical" evidence="7">
    <location>
        <begin position="425"/>
        <end position="450"/>
    </location>
</feature>
<keyword evidence="3" id="KW-0547">Nucleotide-binding</keyword>
<reference evidence="10" key="1">
    <citation type="submission" date="2022-04" db="EMBL/GenBank/DDBJ databases">
        <title>Complete genome sequence of a cyanobacterium, Nostoc sp. SO-36, isolated in Antarctica.</title>
        <authorList>
            <person name="Kanesaki Y."/>
            <person name="Effendi D."/>
            <person name="Sakamoto T."/>
            <person name="Ohtani S."/>
            <person name="Awai K."/>
        </authorList>
    </citation>
    <scope>NUCLEOTIDE SEQUENCE</scope>
    <source>
        <strain evidence="10">SO-36</strain>
    </source>
</reference>
<dbReference type="PROSITE" id="PS00211">
    <property type="entry name" value="ABC_TRANSPORTER_1"/>
    <property type="match status" value="1"/>
</dbReference>
<dbReference type="InterPro" id="IPR011527">
    <property type="entry name" value="ABC1_TM_dom"/>
</dbReference>
<dbReference type="PANTHER" id="PTHR24221:SF654">
    <property type="entry name" value="ATP-BINDING CASSETTE SUB-FAMILY B MEMBER 6"/>
    <property type="match status" value="1"/>
</dbReference>
<dbReference type="Gene3D" id="3.40.50.300">
    <property type="entry name" value="P-loop containing nucleotide triphosphate hydrolases"/>
    <property type="match status" value="1"/>
</dbReference>
<keyword evidence="4" id="KW-0067">ATP-binding</keyword>
<evidence type="ECO:0000256" key="1">
    <source>
        <dbReference type="ARBA" id="ARBA00004651"/>
    </source>
</evidence>
<evidence type="ECO:0000259" key="8">
    <source>
        <dbReference type="PROSITE" id="PS50893"/>
    </source>
</evidence>
<protein>
    <submittedName>
        <fullName evidence="10">NHLP family bacteriocin export ABC transporter permease/ATPase subunit</fullName>
    </submittedName>
</protein>
<dbReference type="InterPro" id="IPR039421">
    <property type="entry name" value="Type_1_exporter"/>
</dbReference>
<dbReference type="PANTHER" id="PTHR24221">
    <property type="entry name" value="ATP-BINDING CASSETTE SUB-FAMILY B"/>
    <property type="match status" value="1"/>
</dbReference>
<dbReference type="InterPro" id="IPR003593">
    <property type="entry name" value="AAA+_ATPase"/>
</dbReference>
<dbReference type="InterPro" id="IPR022515">
    <property type="entry name" value="NHPM_micro_ABC2"/>
</dbReference>
<dbReference type="EMBL" id="AP025732">
    <property type="protein sequence ID" value="BDI19754.1"/>
    <property type="molecule type" value="Genomic_DNA"/>
</dbReference>
<feature type="domain" description="ABC transporter" evidence="8">
    <location>
        <begin position="745"/>
        <end position="977"/>
    </location>
</feature>
<dbReference type="InterPro" id="IPR017871">
    <property type="entry name" value="ABC_transporter-like_CS"/>
</dbReference>
<keyword evidence="6 7" id="KW-0472">Membrane</keyword>
<dbReference type="RefSeq" id="WP_251957315.1">
    <property type="nucleotide sequence ID" value="NZ_AP025732.1"/>
</dbReference>
<evidence type="ECO:0000256" key="5">
    <source>
        <dbReference type="ARBA" id="ARBA00022989"/>
    </source>
</evidence>
<keyword evidence="5 7" id="KW-1133">Transmembrane helix</keyword>
<dbReference type="InterPro" id="IPR036640">
    <property type="entry name" value="ABC1_TM_sf"/>
</dbReference>
<evidence type="ECO:0000256" key="4">
    <source>
        <dbReference type="ARBA" id="ARBA00022840"/>
    </source>
</evidence>
<dbReference type="SUPFAM" id="SSF90123">
    <property type="entry name" value="ABC transporter transmembrane region"/>
    <property type="match status" value="1"/>
</dbReference>
<evidence type="ECO:0000256" key="6">
    <source>
        <dbReference type="ARBA" id="ARBA00023136"/>
    </source>
</evidence>
<evidence type="ECO:0000259" key="9">
    <source>
        <dbReference type="PROSITE" id="PS50929"/>
    </source>
</evidence>
<dbReference type="NCBIfam" id="TIGR03797">
    <property type="entry name" value="NHLM_micro_ABC2"/>
    <property type="match status" value="1"/>
</dbReference>
<dbReference type="PROSITE" id="PS50929">
    <property type="entry name" value="ABC_TM1F"/>
    <property type="match status" value="1"/>
</dbReference>
<name>A0ABM7Z952_NOSCO</name>